<gene>
    <name evidence="2" type="ORF">CAMP_LOCUS6758</name>
</gene>
<evidence type="ECO:0000313" key="3">
    <source>
        <dbReference type="Proteomes" id="UP001152747"/>
    </source>
</evidence>
<keyword evidence="1" id="KW-0732">Signal</keyword>
<dbReference type="AlphaFoldDB" id="A0A9P1IFC6"/>
<feature type="signal peptide" evidence="1">
    <location>
        <begin position="1"/>
        <end position="20"/>
    </location>
</feature>
<feature type="chain" id="PRO_5040406642" evidence="1">
    <location>
        <begin position="21"/>
        <end position="151"/>
    </location>
</feature>
<organism evidence="2 3">
    <name type="scientific">Caenorhabditis angaria</name>
    <dbReference type="NCBI Taxonomy" id="860376"/>
    <lineage>
        <taxon>Eukaryota</taxon>
        <taxon>Metazoa</taxon>
        <taxon>Ecdysozoa</taxon>
        <taxon>Nematoda</taxon>
        <taxon>Chromadorea</taxon>
        <taxon>Rhabditida</taxon>
        <taxon>Rhabditina</taxon>
        <taxon>Rhabditomorpha</taxon>
        <taxon>Rhabditoidea</taxon>
        <taxon>Rhabditidae</taxon>
        <taxon>Peloderinae</taxon>
        <taxon>Caenorhabditis</taxon>
    </lineage>
</organism>
<comment type="caution">
    <text evidence="2">The sequence shown here is derived from an EMBL/GenBank/DDBJ whole genome shotgun (WGS) entry which is preliminary data.</text>
</comment>
<name>A0A9P1IFC6_9PELO</name>
<accession>A0A9P1IFC6</accession>
<dbReference type="Proteomes" id="UP001152747">
    <property type="component" value="Unassembled WGS sequence"/>
</dbReference>
<sequence>MIFFPIFLTVLLATVKNVQSAYEHYTEFIFKANLTCSYPGRALYYIQFIHKYYNWFYPNDDLSVKQKDWIFGQTVNPEKTYYGTMLRNRERMPVAFDMTHNCTSNGDRYDVRVYFGKHCRPKHYNVCYVDFDFDFTDANDVRYIDQKNDYG</sequence>
<proteinExistence type="predicted"/>
<evidence type="ECO:0000256" key="1">
    <source>
        <dbReference type="SAM" id="SignalP"/>
    </source>
</evidence>
<reference evidence="2" key="1">
    <citation type="submission" date="2022-11" db="EMBL/GenBank/DDBJ databases">
        <authorList>
            <person name="Kikuchi T."/>
        </authorList>
    </citation>
    <scope>NUCLEOTIDE SEQUENCE</scope>
    <source>
        <strain evidence="2">PS1010</strain>
    </source>
</reference>
<evidence type="ECO:0000313" key="2">
    <source>
        <dbReference type="EMBL" id="CAI5444121.1"/>
    </source>
</evidence>
<keyword evidence="3" id="KW-1185">Reference proteome</keyword>
<dbReference type="EMBL" id="CANHGI010000003">
    <property type="protein sequence ID" value="CAI5444121.1"/>
    <property type="molecule type" value="Genomic_DNA"/>
</dbReference>
<protein>
    <submittedName>
        <fullName evidence="2">Uncharacterized protein</fullName>
    </submittedName>
</protein>